<dbReference type="InterPro" id="IPR001810">
    <property type="entry name" value="F-box_dom"/>
</dbReference>
<gene>
    <name evidence="2" type="ORF">UXM345_LOCUS24691</name>
</gene>
<dbReference type="Proteomes" id="UP000663842">
    <property type="component" value="Unassembled WGS sequence"/>
</dbReference>
<evidence type="ECO:0000313" key="2">
    <source>
        <dbReference type="EMBL" id="CAF4143264.1"/>
    </source>
</evidence>
<feature type="domain" description="F-box" evidence="1">
    <location>
        <begin position="5"/>
        <end position="52"/>
    </location>
</feature>
<evidence type="ECO:0000259" key="1">
    <source>
        <dbReference type="PROSITE" id="PS50181"/>
    </source>
</evidence>
<evidence type="ECO:0000313" key="3">
    <source>
        <dbReference type="Proteomes" id="UP000663842"/>
    </source>
</evidence>
<dbReference type="AlphaFoldDB" id="A0A819XN39"/>
<accession>A0A819XN39</accession>
<proteinExistence type="predicted"/>
<reference evidence="2" key="1">
    <citation type="submission" date="2021-02" db="EMBL/GenBank/DDBJ databases">
        <authorList>
            <person name="Nowell W R."/>
        </authorList>
    </citation>
    <scope>NUCLEOTIDE SEQUENCE</scope>
</reference>
<dbReference type="Pfam" id="PF00188">
    <property type="entry name" value="CAP"/>
    <property type="match status" value="1"/>
</dbReference>
<sequence>MEYSCVGLNDLPDEILMIILKKLNNVEVLYSLLGFNQRLSKIVHDSIFTSRLSFVKWLSYDFIDVFSCNTILNRFVLQILPEIHDKIKWLDLESSSMQHVLCAADYPNLHTLGLYNIDEESARCLFTNETLLCGILKNQITTLIITIGREESYSEMLLSMLNICNDIFTVFTHLIHLKFYESSYKNRIRLFFDDPPLSTFRSATLLKLNIRLQCFDDCLYLLDGRFNQLQILYVDLIHIRPPHEIKNQGDLSNLKWFSLSCYIGTHYYDETILPLLYRMSNLEQLGLYLSVFVNKTFIDENHLKRNIINCMPRLSQFIFYFDSYMYTGNKLNLPLTEDIQHTFIDFPNNNIISYVDYFPEGQEGRCHIYSYPSLMEYYSFITNNFPGGLYNYVREVSLFDERPFEHEFFLRIQKSFPCLEELSVTNHKPQNRKPHFESNNHNRNLFAVKYSFLGEVNILNVHDDYIEQFLFDTKTCLQNTVILYIKYESLQRVTHNFTRDATRINCAQITSMVEGSQSTLTLHPAICSTCHEELQRLSRDACTTSTISQMTTTNLNECVICMSSPRAQQLAKQETNNFMNIQQIFLKQMLQAHNYYRPQHGVPSLTLDNTISRSAPSHAKHLVKIDQMGHSNEIDDLGEKL</sequence>
<name>A0A819XN39_9BILA</name>
<dbReference type="InterPro" id="IPR014044">
    <property type="entry name" value="CAP_dom"/>
</dbReference>
<dbReference type="EMBL" id="CAJOBF010004547">
    <property type="protein sequence ID" value="CAF4143264.1"/>
    <property type="molecule type" value="Genomic_DNA"/>
</dbReference>
<comment type="caution">
    <text evidence="2">The sequence shown here is derived from an EMBL/GenBank/DDBJ whole genome shotgun (WGS) entry which is preliminary data.</text>
</comment>
<dbReference type="Gene3D" id="3.40.33.10">
    <property type="entry name" value="CAP"/>
    <property type="match status" value="1"/>
</dbReference>
<dbReference type="SUPFAM" id="SSF55797">
    <property type="entry name" value="PR-1-like"/>
    <property type="match status" value="1"/>
</dbReference>
<protein>
    <recommendedName>
        <fullName evidence="1">F-box domain-containing protein</fullName>
    </recommendedName>
</protein>
<dbReference type="PROSITE" id="PS50181">
    <property type="entry name" value="FBOX"/>
    <property type="match status" value="1"/>
</dbReference>
<organism evidence="2 3">
    <name type="scientific">Rotaria magnacalcarata</name>
    <dbReference type="NCBI Taxonomy" id="392030"/>
    <lineage>
        <taxon>Eukaryota</taxon>
        <taxon>Metazoa</taxon>
        <taxon>Spiralia</taxon>
        <taxon>Gnathifera</taxon>
        <taxon>Rotifera</taxon>
        <taxon>Eurotatoria</taxon>
        <taxon>Bdelloidea</taxon>
        <taxon>Philodinida</taxon>
        <taxon>Philodinidae</taxon>
        <taxon>Rotaria</taxon>
    </lineage>
</organism>
<dbReference type="InterPro" id="IPR035940">
    <property type="entry name" value="CAP_sf"/>
</dbReference>